<feature type="signal peptide" evidence="1">
    <location>
        <begin position="1"/>
        <end position="20"/>
    </location>
</feature>
<evidence type="ECO:0000256" key="1">
    <source>
        <dbReference type="SAM" id="SignalP"/>
    </source>
</evidence>
<evidence type="ECO:0000313" key="2">
    <source>
        <dbReference type="EMBL" id="PSB01038.1"/>
    </source>
</evidence>
<proteinExistence type="predicted"/>
<dbReference type="Pfam" id="PF06051">
    <property type="entry name" value="DUF928"/>
    <property type="match status" value="1"/>
</dbReference>
<evidence type="ECO:0008006" key="4">
    <source>
        <dbReference type="Google" id="ProtNLM"/>
    </source>
</evidence>
<sequence>MMQYLMSLFLIFLNILPAMASPLPSDAPPPRTRIGRTKGVGTRGCETSPNFRIVAPDVLTTKVATNRPQFLIYAQGVKKYRVTVVQPKVAQPLYDQWFSPSNLYTLVKTDSPLQPNQIYRLTVVAPCSVDNSDIAYAFLLFQVEAPTFSLEQQLSNAQDVPSQAKIYADNGYFLEAISLIFTKNPEVTSIPLINTLIPDN</sequence>
<name>A0A2T1BYS0_9CYAN</name>
<keyword evidence="3" id="KW-1185">Reference proteome</keyword>
<comment type="caution">
    <text evidence="2">The sequence shown here is derived from an EMBL/GenBank/DDBJ whole genome shotgun (WGS) entry which is preliminary data.</text>
</comment>
<reference evidence="2 3" key="2">
    <citation type="submission" date="2018-03" db="EMBL/GenBank/DDBJ databases">
        <title>The ancient ancestry and fast evolution of plastids.</title>
        <authorList>
            <person name="Moore K.R."/>
            <person name="Magnabosco C."/>
            <person name="Momper L."/>
            <person name="Gold D.A."/>
            <person name="Bosak T."/>
            <person name="Fournier G.P."/>
        </authorList>
    </citation>
    <scope>NUCLEOTIDE SEQUENCE [LARGE SCALE GENOMIC DNA]</scope>
    <source>
        <strain evidence="2 3">CCAP 1448/3</strain>
    </source>
</reference>
<evidence type="ECO:0000313" key="3">
    <source>
        <dbReference type="Proteomes" id="UP000238762"/>
    </source>
</evidence>
<accession>A0A2T1BYS0</accession>
<dbReference type="Proteomes" id="UP000238762">
    <property type="component" value="Unassembled WGS sequence"/>
</dbReference>
<gene>
    <name evidence="2" type="ORF">C7B64_20400</name>
</gene>
<dbReference type="OrthoDB" id="536034at2"/>
<reference evidence="2 3" key="1">
    <citation type="submission" date="2018-02" db="EMBL/GenBank/DDBJ databases">
        <authorList>
            <person name="Cohen D.B."/>
            <person name="Kent A.D."/>
        </authorList>
    </citation>
    <scope>NUCLEOTIDE SEQUENCE [LARGE SCALE GENOMIC DNA]</scope>
    <source>
        <strain evidence="2 3">CCAP 1448/3</strain>
    </source>
</reference>
<protein>
    <recommendedName>
        <fullName evidence="4">DUF928 domain-containing protein</fullName>
    </recommendedName>
</protein>
<dbReference type="AlphaFoldDB" id="A0A2T1BYS0"/>
<dbReference type="EMBL" id="PVWJ01000136">
    <property type="protein sequence ID" value="PSB01038.1"/>
    <property type="molecule type" value="Genomic_DNA"/>
</dbReference>
<keyword evidence="1" id="KW-0732">Signal</keyword>
<feature type="chain" id="PRO_5015673550" description="DUF928 domain-containing protein" evidence="1">
    <location>
        <begin position="21"/>
        <end position="200"/>
    </location>
</feature>
<dbReference type="InterPro" id="IPR010328">
    <property type="entry name" value="DUF928"/>
</dbReference>
<organism evidence="2 3">
    <name type="scientific">Merismopedia glauca CCAP 1448/3</name>
    <dbReference type="NCBI Taxonomy" id="1296344"/>
    <lineage>
        <taxon>Bacteria</taxon>
        <taxon>Bacillati</taxon>
        <taxon>Cyanobacteriota</taxon>
        <taxon>Cyanophyceae</taxon>
        <taxon>Synechococcales</taxon>
        <taxon>Merismopediaceae</taxon>
        <taxon>Merismopedia</taxon>
    </lineage>
</organism>